<evidence type="ECO:0000313" key="2">
    <source>
        <dbReference type="Proteomes" id="UP000790347"/>
    </source>
</evidence>
<name>A0A922L4G8_DERFA</name>
<evidence type="ECO:0000313" key="1">
    <source>
        <dbReference type="EMBL" id="KAH9517511.1"/>
    </source>
</evidence>
<dbReference type="Proteomes" id="UP000790347">
    <property type="component" value="Unassembled WGS sequence"/>
</dbReference>
<comment type="caution">
    <text evidence="1">The sequence shown here is derived from an EMBL/GenBank/DDBJ whole genome shotgun (WGS) entry which is preliminary data.</text>
</comment>
<protein>
    <submittedName>
        <fullName evidence="1">Uncharacterized protein</fullName>
    </submittedName>
</protein>
<organism evidence="1 2">
    <name type="scientific">Dermatophagoides farinae</name>
    <name type="common">American house dust mite</name>
    <dbReference type="NCBI Taxonomy" id="6954"/>
    <lineage>
        <taxon>Eukaryota</taxon>
        <taxon>Metazoa</taxon>
        <taxon>Ecdysozoa</taxon>
        <taxon>Arthropoda</taxon>
        <taxon>Chelicerata</taxon>
        <taxon>Arachnida</taxon>
        <taxon>Acari</taxon>
        <taxon>Acariformes</taxon>
        <taxon>Sarcoptiformes</taxon>
        <taxon>Astigmata</taxon>
        <taxon>Psoroptidia</taxon>
        <taxon>Analgoidea</taxon>
        <taxon>Pyroglyphidae</taxon>
        <taxon>Dermatophagoidinae</taxon>
        <taxon>Dermatophagoides</taxon>
    </lineage>
</organism>
<dbReference type="EMBL" id="ASGP02000003">
    <property type="protein sequence ID" value="KAH9517511.1"/>
    <property type="molecule type" value="Genomic_DNA"/>
</dbReference>
<dbReference type="AlphaFoldDB" id="A0A922L4G8"/>
<keyword evidence="2" id="KW-1185">Reference proteome</keyword>
<gene>
    <name evidence="1" type="ORF">DERF_008184</name>
</gene>
<accession>A0A922L4G8</accession>
<proteinExistence type="predicted"/>
<sequence>MVFTICQHTILSHQFLDTSVPLPIFASITIDKTQWSLIKNSAKHGSSINWHSTSHSQLAPDPPSTVKLLLDYPSSSDNIDDDLIHNNKTISARRLVIVHIHRNDDENDTIQPVRSELRNGLTKFNQQHSSGFDV</sequence>
<reference evidence="1" key="2">
    <citation type="journal article" date="2022" name="Res Sq">
        <title>Comparative Genomics Reveals Insights into the Divergent Evolution of Astigmatic Mites and Household Pest Adaptations.</title>
        <authorList>
            <person name="Xiong Q."/>
            <person name="Wan A.T.-Y."/>
            <person name="Liu X.-Y."/>
            <person name="Fung C.S.-H."/>
            <person name="Xiao X."/>
            <person name="Malainual N."/>
            <person name="Hou J."/>
            <person name="Wang L."/>
            <person name="Wang M."/>
            <person name="Yang K."/>
            <person name="Cui Y."/>
            <person name="Leung E."/>
            <person name="Nong W."/>
            <person name="Shin S.-K."/>
            <person name="Au S."/>
            <person name="Jeong K.Y."/>
            <person name="Chew F.T."/>
            <person name="Hui J."/>
            <person name="Leung T.F."/>
            <person name="Tungtrongchitr A."/>
            <person name="Zhong N."/>
            <person name="Liu Z."/>
            <person name="Tsui S."/>
        </authorList>
    </citation>
    <scope>NUCLEOTIDE SEQUENCE</scope>
    <source>
        <strain evidence="1">Derf</strain>
        <tissue evidence="1">Whole organism</tissue>
    </source>
</reference>
<reference evidence="1" key="1">
    <citation type="submission" date="2013-05" db="EMBL/GenBank/DDBJ databases">
        <authorList>
            <person name="Yim A.K.Y."/>
            <person name="Chan T.F."/>
            <person name="Ji K.M."/>
            <person name="Liu X.Y."/>
            <person name="Zhou J.W."/>
            <person name="Li R.Q."/>
            <person name="Yang K.Y."/>
            <person name="Li J."/>
            <person name="Li M."/>
            <person name="Law P.T.W."/>
            <person name="Wu Y.L."/>
            <person name="Cai Z.L."/>
            <person name="Qin H."/>
            <person name="Bao Y."/>
            <person name="Leung R.K.K."/>
            <person name="Ng P.K.S."/>
            <person name="Zou J."/>
            <person name="Zhong X.J."/>
            <person name="Ran P.X."/>
            <person name="Zhong N.S."/>
            <person name="Liu Z.G."/>
            <person name="Tsui S.K.W."/>
        </authorList>
    </citation>
    <scope>NUCLEOTIDE SEQUENCE</scope>
    <source>
        <strain evidence="1">Derf</strain>
        <tissue evidence="1">Whole organism</tissue>
    </source>
</reference>